<feature type="region of interest" description="Disordered" evidence="2">
    <location>
        <begin position="346"/>
        <end position="376"/>
    </location>
</feature>
<evidence type="ECO:0000256" key="1">
    <source>
        <dbReference type="SAM" id="Coils"/>
    </source>
</evidence>
<dbReference type="InParanoid" id="A0A0V0QW37"/>
<keyword evidence="4" id="KW-1185">Reference proteome</keyword>
<feature type="compositionally biased region" description="Polar residues" evidence="2">
    <location>
        <begin position="367"/>
        <end position="376"/>
    </location>
</feature>
<evidence type="ECO:0000313" key="3">
    <source>
        <dbReference type="EMBL" id="KRX06443.1"/>
    </source>
</evidence>
<dbReference type="EMBL" id="LDAU01000096">
    <property type="protein sequence ID" value="KRX06443.1"/>
    <property type="molecule type" value="Genomic_DNA"/>
</dbReference>
<reference evidence="3 4" key="1">
    <citation type="journal article" date="2015" name="Sci. Rep.">
        <title>Genome of the facultative scuticociliatosis pathogen Pseudocohnilembus persalinus provides insight into its virulence through horizontal gene transfer.</title>
        <authorList>
            <person name="Xiong J."/>
            <person name="Wang G."/>
            <person name="Cheng J."/>
            <person name="Tian M."/>
            <person name="Pan X."/>
            <person name="Warren A."/>
            <person name="Jiang C."/>
            <person name="Yuan D."/>
            <person name="Miao W."/>
        </authorList>
    </citation>
    <scope>NUCLEOTIDE SEQUENCE [LARGE SCALE GENOMIC DNA]</scope>
    <source>
        <strain evidence="3">36N120E</strain>
    </source>
</reference>
<proteinExistence type="predicted"/>
<evidence type="ECO:0000313" key="4">
    <source>
        <dbReference type="Proteomes" id="UP000054937"/>
    </source>
</evidence>
<comment type="caution">
    <text evidence="3">The sequence shown here is derived from an EMBL/GenBank/DDBJ whole genome shotgun (WGS) entry which is preliminary data.</text>
</comment>
<sequence length="518" mass="61697">MDTLSIDELEAYQIDQKFSQKEFHTKNQDFYEKQKKEIKSLNYKNNDFSYSYQTSPQISISEADFYGYFPSDYLALQNTNNLNTNNYNNNYNPNKKNIQQLNTTNENLSYQNGFNYKETSVQYRKNKPKSIKDLEKQNHDEAVIQYFIFSNNKQEILQCLYCVDEDQNNKKKIILDQFMAEPIWKIRNIPYLNDKEKEKQVRKQLENNTPEKIAAFKKDILQQIEKVYHNSKEKLLQALNKQKKDIIQQFELLLEKVNTHQLYDIETLKKAINNLSEEKITLDDLFKIQLEIKDQFESQKQADLVLTQEKNCQNLQNQVNQLQQQLEKRIQELDENMEEDVHLIFNNNNKPNTKNTNNNQQQQQQQIISTPQKTDNKNSIQFYKSNFRSDKFNLDEITISNQNNNSNNNKQTSITFDKKTIQCWKQAYSQVLDKNKTHHLKFKIDYHGTKNQQVLFSLLDQTNKDEQYLYYNYIYISDYPGNYGSKNGVIVEKKGKSISEFMRDNETIYILLNILAID</sequence>
<evidence type="ECO:0000256" key="2">
    <source>
        <dbReference type="SAM" id="MobiDB-lite"/>
    </source>
</evidence>
<dbReference type="Proteomes" id="UP000054937">
    <property type="component" value="Unassembled WGS sequence"/>
</dbReference>
<accession>A0A0V0QW37</accession>
<name>A0A0V0QW37_PSEPJ</name>
<feature type="coiled-coil region" evidence="1">
    <location>
        <begin position="221"/>
        <end position="343"/>
    </location>
</feature>
<feature type="compositionally biased region" description="Low complexity" evidence="2">
    <location>
        <begin position="346"/>
        <end position="366"/>
    </location>
</feature>
<dbReference type="AlphaFoldDB" id="A0A0V0QW37"/>
<protein>
    <submittedName>
        <fullName evidence="3">Uncharacterized protein</fullName>
    </submittedName>
</protein>
<gene>
    <name evidence="3" type="ORF">PPERSA_05056</name>
</gene>
<keyword evidence="1" id="KW-0175">Coiled coil</keyword>
<organism evidence="3 4">
    <name type="scientific">Pseudocohnilembus persalinus</name>
    <name type="common">Ciliate</name>
    <dbReference type="NCBI Taxonomy" id="266149"/>
    <lineage>
        <taxon>Eukaryota</taxon>
        <taxon>Sar</taxon>
        <taxon>Alveolata</taxon>
        <taxon>Ciliophora</taxon>
        <taxon>Intramacronucleata</taxon>
        <taxon>Oligohymenophorea</taxon>
        <taxon>Scuticociliatia</taxon>
        <taxon>Philasterida</taxon>
        <taxon>Pseudocohnilembidae</taxon>
        <taxon>Pseudocohnilembus</taxon>
    </lineage>
</organism>